<dbReference type="SMART" id="SM00331">
    <property type="entry name" value="PP2C_SIG"/>
    <property type="match status" value="1"/>
</dbReference>
<evidence type="ECO:0000313" key="5">
    <source>
        <dbReference type="Proteomes" id="UP001445472"/>
    </source>
</evidence>
<dbReference type="Pfam" id="PF08448">
    <property type="entry name" value="PAS_4"/>
    <property type="match status" value="1"/>
</dbReference>
<sequence>MVGSRASTSDVPDRSPQPTVGYAGVFRDLLPIALWRADSEGRIVQWSLAAKDLLGYAPEELLGRYGTPILVPEANRELADELTRKVRLGEAVLGCLPVRHRDGHIVEMEMWICPAADAEGRTGLLAIAAETSAVVHMRDSLAALEGLFTQSPIGLAMLGPDLRYLRVNDALVRMNGVPAAEHIGKRVGEVAPGVNAAELETVMRQVLDRGEAVVDFRRAGRTPADPDHDRTWSCSYAPLLGGPGQPLGLIASLIDITEGQQAHVRAEQARRRFALLAEAGTRIGTTLDLRKTAEEVVQVLVPQLADSADVHLLDKVLAPDQAAASAHGVARRMAVLYTDPAAPAEELAVGKTYQVPPGSVYERVIDEGRPLSLYLTDIDPLVTDPGSEQLRDYLRTRVGSARMVPLLARGSPLGAVLVTRTRDREPFDDQDIVLIDELVARAALNIDNARMYTSQRHAALTLQRSLMNASLPTVTGLELTGRYLPASDQEVGGDWFDVIALPRGRTGLVIGDVMGHGIHAAAVMGQLRTAVRTLARSDIAPAQLLYALDATVAGLGENAMATCVYAVHDPATSSCLIARAGHPPPAVADAQGTVAFLEGPSGTSLGAGGQGFTDERVSLPPHSLLVMYTDGLIETRDKDLDQGMQQLSQALRHSHVPLEEICDHLLRRLLPPVVHDDVALLLVRPQPESRQAPANPAEPPKRTSTS</sequence>
<evidence type="ECO:0000313" key="4">
    <source>
        <dbReference type="EMBL" id="MER6617464.1"/>
    </source>
</evidence>
<dbReference type="Gene3D" id="3.30.450.40">
    <property type="match status" value="1"/>
</dbReference>
<evidence type="ECO:0000256" key="1">
    <source>
        <dbReference type="ARBA" id="ARBA00022801"/>
    </source>
</evidence>
<keyword evidence="1" id="KW-0378">Hydrolase</keyword>
<dbReference type="RefSeq" id="WP_351978534.1">
    <property type="nucleotide sequence ID" value="NZ_JBEPBX010000038.1"/>
</dbReference>
<feature type="region of interest" description="Disordered" evidence="2">
    <location>
        <begin position="685"/>
        <end position="706"/>
    </location>
</feature>
<dbReference type="InterPro" id="IPR000014">
    <property type="entry name" value="PAS"/>
</dbReference>
<dbReference type="Pfam" id="PF00989">
    <property type="entry name" value="PAS"/>
    <property type="match status" value="1"/>
</dbReference>
<dbReference type="SUPFAM" id="SSF55781">
    <property type="entry name" value="GAF domain-like"/>
    <property type="match status" value="1"/>
</dbReference>
<dbReference type="Proteomes" id="UP001445472">
    <property type="component" value="Unassembled WGS sequence"/>
</dbReference>
<dbReference type="InterPro" id="IPR036457">
    <property type="entry name" value="PPM-type-like_dom_sf"/>
</dbReference>
<dbReference type="EMBL" id="JBEPBX010000038">
    <property type="protein sequence ID" value="MER6617464.1"/>
    <property type="molecule type" value="Genomic_DNA"/>
</dbReference>
<feature type="domain" description="PAS" evidence="3">
    <location>
        <begin position="34"/>
        <end position="89"/>
    </location>
</feature>
<dbReference type="SUPFAM" id="SSF55785">
    <property type="entry name" value="PYP-like sensor domain (PAS domain)"/>
    <property type="match status" value="2"/>
</dbReference>
<dbReference type="PANTHER" id="PTHR43156">
    <property type="entry name" value="STAGE II SPORULATION PROTEIN E-RELATED"/>
    <property type="match status" value="1"/>
</dbReference>
<keyword evidence="5" id="KW-1185">Reference proteome</keyword>
<dbReference type="Pfam" id="PF07228">
    <property type="entry name" value="SpoIIE"/>
    <property type="match status" value="1"/>
</dbReference>
<accession>A0ABV1V355</accession>
<dbReference type="Pfam" id="PF01590">
    <property type="entry name" value="GAF"/>
    <property type="match status" value="1"/>
</dbReference>
<protein>
    <submittedName>
        <fullName evidence="4">SpoIIE family protein phosphatase</fullName>
    </submittedName>
</protein>
<dbReference type="CDD" id="cd00130">
    <property type="entry name" value="PAS"/>
    <property type="match status" value="2"/>
</dbReference>
<organism evidence="4 5">
    <name type="scientific">Streptomyces xantholiticus</name>
    <dbReference type="NCBI Taxonomy" id="68285"/>
    <lineage>
        <taxon>Bacteria</taxon>
        <taxon>Bacillati</taxon>
        <taxon>Actinomycetota</taxon>
        <taxon>Actinomycetes</taxon>
        <taxon>Kitasatosporales</taxon>
        <taxon>Streptomycetaceae</taxon>
        <taxon>Streptomyces</taxon>
    </lineage>
</organism>
<dbReference type="InterPro" id="IPR029016">
    <property type="entry name" value="GAF-like_dom_sf"/>
</dbReference>
<proteinExistence type="predicted"/>
<reference evidence="4 5" key="1">
    <citation type="submission" date="2024-06" db="EMBL/GenBank/DDBJ databases">
        <title>The Natural Products Discovery Center: Release of the First 8490 Sequenced Strains for Exploring Actinobacteria Biosynthetic Diversity.</title>
        <authorList>
            <person name="Kalkreuter E."/>
            <person name="Kautsar S.A."/>
            <person name="Yang D."/>
            <person name="Bader C.D."/>
            <person name="Teijaro C.N."/>
            <person name="Fluegel L."/>
            <person name="Davis C.M."/>
            <person name="Simpson J.R."/>
            <person name="Lauterbach L."/>
            <person name="Steele A.D."/>
            <person name="Gui C."/>
            <person name="Meng S."/>
            <person name="Li G."/>
            <person name="Viehrig K."/>
            <person name="Ye F."/>
            <person name="Su P."/>
            <person name="Kiefer A.F."/>
            <person name="Nichols A."/>
            <person name="Cepeda A.J."/>
            <person name="Yan W."/>
            <person name="Fan B."/>
            <person name="Jiang Y."/>
            <person name="Adhikari A."/>
            <person name="Zheng C.-J."/>
            <person name="Schuster L."/>
            <person name="Cowan T.M."/>
            <person name="Smanski M.J."/>
            <person name="Chevrette M.G."/>
            <person name="De Carvalho L.P.S."/>
            <person name="Shen B."/>
        </authorList>
    </citation>
    <scope>NUCLEOTIDE SEQUENCE [LARGE SCALE GENOMIC DNA]</scope>
    <source>
        <strain evidence="4 5">NPDC000837</strain>
    </source>
</reference>
<evidence type="ECO:0000259" key="3">
    <source>
        <dbReference type="PROSITE" id="PS50112"/>
    </source>
</evidence>
<dbReference type="PROSITE" id="PS50112">
    <property type="entry name" value="PAS"/>
    <property type="match status" value="1"/>
</dbReference>
<dbReference type="PANTHER" id="PTHR43156:SF2">
    <property type="entry name" value="STAGE II SPORULATION PROTEIN E"/>
    <property type="match status" value="1"/>
</dbReference>
<gene>
    <name evidence="4" type="ORF">ABT276_29800</name>
</gene>
<dbReference type="SUPFAM" id="SSF81606">
    <property type="entry name" value="PP2C-like"/>
    <property type="match status" value="1"/>
</dbReference>
<comment type="caution">
    <text evidence="4">The sequence shown here is derived from an EMBL/GenBank/DDBJ whole genome shotgun (WGS) entry which is preliminary data.</text>
</comment>
<dbReference type="InterPro" id="IPR035965">
    <property type="entry name" value="PAS-like_dom_sf"/>
</dbReference>
<dbReference type="InterPro" id="IPR052016">
    <property type="entry name" value="Bact_Sigma-Reg"/>
</dbReference>
<evidence type="ECO:0000256" key="2">
    <source>
        <dbReference type="SAM" id="MobiDB-lite"/>
    </source>
</evidence>
<dbReference type="InterPro" id="IPR003018">
    <property type="entry name" value="GAF"/>
</dbReference>
<dbReference type="Gene3D" id="3.60.40.10">
    <property type="entry name" value="PPM-type phosphatase domain"/>
    <property type="match status" value="1"/>
</dbReference>
<dbReference type="Gene3D" id="3.30.450.20">
    <property type="entry name" value="PAS domain"/>
    <property type="match status" value="2"/>
</dbReference>
<dbReference type="NCBIfam" id="TIGR00229">
    <property type="entry name" value="sensory_box"/>
    <property type="match status" value="2"/>
</dbReference>
<dbReference type="InterPro" id="IPR013656">
    <property type="entry name" value="PAS_4"/>
</dbReference>
<dbReference type="SMART" id="SM00091">
    <property type="entry name" value="PAS"/>
    <property type="match status" value="2"/>
</dbReference>
<dbReference type="InterPro" id="IPR001932">
    <property type="entry name" value="PPM-type_phosphatase-like_dom"/>
</dbReference>
<dbReference type="InterPro" id="IPR013767">
    <property type="entry name" value="PAS_fold"/>
</dbReference>
<name>A0ABV1V355_9ACTN</name>